<dbReference type="AlphaFoldDB" id="A0AAD7VBP8"/>
<evidence type="ECO:0000313" key="2">
    <source>
        <dbReference type="EMBL" id="KAJ8662248.1"/>
    </source>
</evidence>
<dbReference type="RefSeq" id="XP_058347161.1">
    <property type="nucleotide sequence ID" value="XM_058482030.1"/>
</dbReference>
<sequence length="99" mass="10736">MDTAATSDSSLELPPTPPADDSPFYSNHNNTSLHNTQFSTVASLLVENEQADIPLEPFLPSLAAPDQDFELFPCNQDTENSQLEPPISLFSDLPGETSN</sequence>
<feature type="region of interest" description="Disordered" evidence="1">
    <location>
        <begin position="1"/>
        <end position="32"/>
    </location>
</feature>
<dbReference type="EMBL" id="JARTCD010000005">
    <property type="protein sequence ID" value="KAJ8662248.1"/>
    <property type="molecule type" value="Genomic_DNA"/>
</dbReference>
<name>A0AAD7VBP8_9FUNG</name>
<evidence type="ECO:0000256" key="1">
    <source>
        <dbReference type="SAM" id="MobiDB-lite"/>
    </source>
</evidence>
<accession>A0AAD7VBP8</accession>
<organism evidence="2 3">
    <name type="scientific">Lichtheimia ornata</name>
    <dbReference type="NCBI Taxonomy" id="688661"/>
    <lineage>
        <taxon>Eukaryota</taxon>
        <taxon>Fungi</taxon>
        <taxon>Fungi incertae sedis</taxon>
        <taxon>Mucoromycota</taxon>
        <taxon>Mucoromycotina</taxon>
        <taxon>Mucoromycetes</taxon>
        <taxon>Mucorales</taxon>
        <taxon>Lichtheimiaceae</taxon>
        <taxon>Lichtheimia</taxon>
    </lineage>
</organism>
<protein>
    <submittedName>
        <fullName evidence="2">Uncharacterized protein</fullName>
    </submittedName>
</protein>
<feature type="compositionally biased region" description="Polar residues" evidence="1">
    <location>
        <begin position="1"/>
        <end position="10"/>
    </location>
</feature>
<comment type="caution">
    <text evidence="2">The sequence shown here is derived from an EMBL/GenBank/DDBJ whole genome shotgun (WGS) entry which is preliminary data.</text>
</comment>
<reference evidence="2 3" key="1">
    <citation type="submission" date="2023-03" db="EMBL/GenBank/DDBJ databases">
        <title>Genome sequence of Lichtheimia ornata CBS 291.66.</title>
        <authorList>
            <person name="Mohabir J.T."/>
            <person name="Shea T.P."/>
            <person name="Kurbessoian T."/>
            <person name="Berby B."/>
            <person name="Fontaine J."/>
            <person name="Livny J."/>
            <person name="Gnirke A."/>
            <person name="Stajich J.E."/>
            <person name="Cuomo C.A."/>
        </authorList>
    </citation>
    <scope>NUCLEOTIDE SEQUENCE [LARGE SCALE GENOMIC DNA]</scope>
    <source>
        <strain evidence="2">CBS 291.66</strain>
    </source>
</reference>
<keyword evidence="3" id="KW-1185">Reference proteome</keyword>
<proteinExistence type="predicted"/>
<feature type="region of interest" description="Disordered" evidence="1">
    <location>
        <begin position="75"/>
        <end position="99"/>
    </location>
</feature>
<dbReference type="Proteomes" id="UP001234581">
    <property type="component" value="Unassembled WGS sequence"/>
</dbReference>
<gene>
    <name evidence="2" type="ORF">O0I10_001941</name>
</gene>
<evidence type="ECO:0000313" key="3">
    <source>
        <dbReference type="Proteomes" id="UP001234581"/>
    </source>
</evidence>
<dbReference type="GeneID" id="83209359"/>